<comment type="caution">
    <text evidence="1">The sequence shown here is derived from an EMBL/GenBank/DDBJ whole genome shotgun (WGS) entry which is preliminary data.</text>
</comment>
<gene>
    <name evidence="1" type="ORF">AW736_13845</name>
</gene>
<dbReference type="EMBL" id="LRRQ01000099">
    <property type="protein sequence ID" value="OAM89329.1"/>
    <property type="molecule type" value="Genomic_DNA"/>
</dbReference>
<sequence length="83" mass="8859">MLDIIIALIPVLAAIVPLVVEHIQKRLRSTPADESAAARAAEIATLPGAIERLERSGDFASADVFRRRLRDLTTPERGGDGAG</sequence>
<dbReference type="RefSeq" id="WP_068770778.1">
    <property type="nucleotide sequence ID" value="NZ_CP109796.1"/>
</dbReference>
<evidence type="ECO:0000313" key="1">
    <source>
        <dbReference type="EMBL" id="OAM89329.1"/>
    </source>
</evidence>
<reference evidence="1 2" key="1">
    <citation type="submission" date="2016-01" db="EMBL/GenBank/DDBJ databases">
        <title>High potential of lignocellulose degradation of a new Verrucomicrobia species.</title>
        <authorList>
            <person name="Wang Y."/>
            <person name="Shi Y."/>
            <person name="Qiu Z."/>
            <person name="Liu S."/>
            <person name="Yang H."/>
        </authorList>
    </citation>
    <scope>NUCLEOTIDE SEQUENCE [LARGE SCALE GENOMIC DNA]</scope>
    <source>
        <strain evidence="1 2">TSB47</strain>
    </source>
</reference>
<dbReference type="STRING" id="1184151.AW736_13845"/>
<accession>A0A178IJH0</accession>
<organism evidence="1 2">
    <name type="scientific">Termitidicoccus mucosus</name>
    <dbReference type="NCBI Taxonomy" id="1184151"/>
    <lineage>
        <taxon>Bacteria</taxon>
        <taxon>Pseudomonadati</taxon>
        <taxon>Verrucomicrobiota</taxon>
        <taxon>Opitutia</taxon>
        <taxon>Opitutales</taxon>
        <taxon>Opitutaceae</taxon>
        <taxon>Termitidicoccus</taxon>
    </lineage>
</organism>
<name>A0A178IJH0_9BACT</name>
<proteinExistence type="predicted"/>
<evidence type="ECO:0000313" key="2">
    <source>
        <dbReference type="Proteomes" id="UP000078486"/>
    </source>
</evidence>
<protein>
    <submittedName>
        <fullName evidence="1">Uncharacterized protein</fullName>
    </submittedName>
</protein>
<keyword evidence="2" id="KW-1185">Reference proteome</keyword>
<dbReference type="Proteomes" id="UP000078486">
    <property type="component" value="Unassembled WGS sequence"/>
</dbReference>
<dbReference type="AlphaFoldDB" id="A0A178IJH0"/>